<protein>
    <recommendedName>
        <fullName evidence="3">Sphingomyelin phosphodiesterase C-terminal domain-containing protein</fullName>
    </recommendedName>
</protein>
<dbReference type="Proteomes" id="UP000291343">
    <property type="component" value="Unassembled WGS sequence"/>
</dbReference>
<keyword evidence="2" id="KW-0325">Glycoprotein</keyword>
<dbReference type="InParanoid" id="A0A482X7B8"/>
<dbReference type="InterPro" id="IPR029052">
    <property type="entry name" value="Metallo-depent_PP-like"/>
</dbReference>
<keyword evidence="1" id="KW-0378">Hydrolase</keyword>
<evidence type="ECO:0000259" key="3">
    <source>
        <dbReference type="Pfam" id="PF19272"/>
    </source>
</evidence>
<reference evidence="4 5" key="1">
    <citation type="journal article" date="2017" name="Gigascience">
        <title>Genome sequence of the small brown planthopper, Laodelphax striatellus.</title>
        <authorList>
            <person name="Zhu J."/>
            <person name="Jiang F."/>
            <person name="Wang X."/>
            <person name="Yang P."/>
            <person name="Bao Y."/>
            <person name="Zhao W."/>
            <person name="Wang W."/>
            <person name="Lu H."/>
            <person name="Wang Q."/>
            <person name="Cui N."/>
            <person name="Li J."/>
            <person name="Chen X."/>
            <person name="Luo L."/>
            <person name="Yu J."/>
            <person name="Kang L."/>
            <person name="Cui F."/>
        </authorList>
    </citation>
    <scope>NUCLEOTIDE SEQUENCE [LARGE SCALE GENOMIC DNA]</scope>
    <source>
        <strain evidence="4">Lst14</strain>
    </source>
</reference>
<dbReference type="FunCoup" id="A0A482X7B8">
    <property type="interactions" value="2"/>
</dbReference>
<feature type="domain" description="Sphingomyelin phosphodiesterase C-terminal" evidence="3">
    <location>
        <begin position="335"/>
        <end position="475"/>
    </location>
</feature>
<dbReference type="Gene3D" id="3.60.21.10">
    <property type="match status" value="1"/>
</dbReference>
<comment type="caution">
    <text evidence="4">The sequence shown here is derived from an EMBL/GenBank/DDBJ whole genome shotgun (WGS) entry which is preliminary data.</text>
</comment>
<dbReference type="OrthoDB" id="348678at2759"/>
<evidence type="ECO:0000256" key="1">
    <source>
        <dbReference type="ARBA" id="ARBA00022801"/>
    </source>
</evidence>
<dbReference type="InterPro" id="IPR045473">
    <property type="entry name" value="ASM_C"/>
</dbReference>
<name>A0A482X7B8_LAOST</name>
<gene>
    <name evidence="4" type="ORF">LSTR_LSTR000327</name>
</gene>
<dbReference type="PANTHER" id="PTHR10340:SF57">
    <property type="entry name" value="METALLOPHOS DOMAIN-CONTAINING PROTEIN"/>
    <property type="match status" value="1"/>
</dbReference>
<dbReference type="PANTHER" id="PTHR10340">
    <property type="entry name" value="SPHINGOMYELIN PHOSPHODIESTERASE"/>
    <property type="match status" value="1"/>
</dbReference>
<evidence type="ECO:0000313" key="4">
    <source>
        <dbReference type="EMBL" id="RZF41613.1"/>
    </source>
</evidence>
<proteinExistence type="predicted"/>
<dbReference type="STRING" id="195883.A0A482X7B8"/>
<dbReference type="SMR" id="A0A482X7B8"/>
<dbReference type="EMBL" id="QKKF02016774">
    <property type="protein sequence ID" value="RZF41613.1"/>
    <property type="molecule type" value="Genomic_DNA"/>
</dbReference>
<organism evidence="4 5">
    <name type="scientific">Laodelphax striatellus</name>
    <name type="common">Small brown planthopper</name>
    <name type="synonym">Delphax striatella</name>
    <dbReference type="NCBI Taxonomy" id="195883"/>
    <lineage>
        <taxon>Eukaryota</taxon>
        <taxon>Metazoa</taxon>
        <taxon>Ecdysozoa</taxon>
        <taxon>Arthropoda</taxon>
        <taxon>Hexapoda</taxon>
        <taxon>Insecta</taxon>
        <taxon>Pterygota</taxon>
        <taxon>Neoptera</taxon>
        <taxon>Paraneoptera</taxon>
        <taxon>Hemiptera</taxon>
        <taxon>Auchenorrhyncha</taxon>
        <taxon>Fulgoroidea</taxon>
        <taxon>Delphacidae</taxon>
        <taxon>Criomorphinae</taxon>
        <taxon>Laodelphax</taxon>
    </lineage>
</organism>
<evidence type="ECO:0000313" key="5">
    <source>
        <dbReference type="Proteomes" id="UP000291343"/>
    </source>
</evidence>
<dbReference type="GO" id="GO:0005615">
    <property type="term" value="C:extracellular space"/>
    <property type="evidence" value="ECO:0007669"/>
    <property type="project" value="TreeGrafter"/>
</dbReference>
<dbReference type="AlphaFoldDB" id="A0A482X7B8"/>
<sequence>MRNWVRGGATLIGVWIADDFSLALGRWGVASAARVVHGHVIFAALCLLSNRDMALMAEFLLMSSVLASAHGRLGYFWHITDLHWDIHYGTESHNCWHGGGGGGRDGGQQQFGDHNCDSPWSLIQSAVRMMRDKHGDNIEFVLWTGISYYFNSLSRKSGRLPSHSLNALKNLTTLLRNTFSSQFVFPVMGHDDPIYPYRHLTTLWKQWLPNEALYTLSKGGYYTIEQKVRKLRLVLLNTNLWAASQNNDEDPENQWLWLEDVLQKSQRNKETVYLVGHVAPGADERQAMPTRKSILPRHNAKYLDLVRRYANIITGQFFGHLHSDSFRVIYSDDGKPVSWIFLAPSVTPRRTQSGSNNPALRLYKFDTDTGQVQDYVQYYLDLSTANRDHRAEWQIEYNLTSYYGFRQVSARDLHELAESFTVPDGHLLFSRYYLANSVQTSGLGLHDVNAAWAHSHYCAISRVDYTQYQSCLATGARALAASTSLGSRTTHSNKLLLIILGYLASVTR</sequence>
<dbReference type="GO" id="GO:0008081">
    <property type="term" value="F:phosphoric diester hydrolase activity"/>
    <property type="evidence" value="ECO:0007669"/>
    <property type="project" value="TreeGrafter"/>
</dbReference>
<dbReference type="SUPFAM" id="SSF56300">
    <property type="entry name" value="Metallo-dependent phosphatases"/>
    <property type="match status" value="1"/>
</dbReference>
<keyword evidence="5" id="KW-1185">Reference proteome</keyword>
<evidence type="ECO:0000256" key="2">
    <source>
        <dbReference type="ARBA" id="ARBA00023180"/>
    </source>
</evidence>
<accession>A0A482X7B8</accession>
<dbReference type="Pfam" id="PF19272">
    <property type="entry name" value="ASMase_C"/>
    <property type="match status" value="1"/>
</dbReference>